<dbReference type="Proteomes" id="UP000808337">
    <property type="component" value="Unassembled WGS sequence"/>
</dbReference>
<dbReference type="Pfam" id="PF13174">
    <property type="entry name" value="TPR_6"/>
    <property type="match status" value="1"/>
</dbReference>
<dbReference type="AlphaFoldDB" id="A0A9D7XTG6"/>
<dbReference type="SMART" id="SM00028">
    <property type="entry name" value="TPR"/>
    <property type="match status" value="3"/>
</dbReference>
<dbReference type="SUPFAM" id="SSF48452">
    <property type="entry name" value="TPR-like"/>
    <property type="match status" value="1"/>
</dbReference>
<feature type="region of interest" description="Disordered" evidence="1">
    <location>
        <begin position="144"/>
        <end position="220"/>
    </location>
</feature>
<feature type="compositionally biased region" description="Basic residues" evidence="1">
    <location>
        <begin position="145"/>
        <end position="161"/>
    </location>
</feature>
<dbReference type="InterPro" id="IPR011990">
    <property type="entry name" value="TPR-like_helical_dom_sf"/>
</dbReference>
<accession>A0A9D7XTG6</accession>
<proteinExistence type="predicted"/>
<feature type="compositionally biased region" description="Basic and acidic residues" evidence="1">
    <location>
        <begin position="174"/>
        <end position="189"/>
    </location>
</feature>
<dbReference type="InterPro" id="IPR019734">
    <property type="entry name" value="TPR_rpt"/>
</dbReference>
<evidence type="ECO:0000256" key="1">
    <source>
        <dbReference type="SAM" id="MobiDB-lite"/>
    </source>
</evidence>
<comment type="caution">
    <text evidence="2">The sequence shown here is derived from an EMBL/GenBank/DDBJ whole genome shotgun (WGS) entry which is preliminary data.</text>
</comment>
<protein>
    <submittedName>
        <fullName evidence="2">Tetratricopeptide repeat protein</fullName>
    </submittedName>
</protein>
<feature type="compositionally biased region" description="Basic residues" evidence="1">
    <location>
        <begin position="193"/>
        <end position="202"/>
    </location>
</feature>
<name>A0A9D7XTG6_9BACT</name>
<organism evidence="2 3">
    <name type="scientific">Candidatus Opimibacter skivensis</name>
    <dbReference type="NCBI Taxonomy" id="2982028"/>
    <lineage>
        <taxon>Bacteria</taxon>
        <taxon>Pseudomonadati</taxon>
        <taxon>Bacteroidota</taxon>
        <taxon>Saprospiria</taxon>
        <taxon>Saprospirales</taxon>
        <taxon>Saprospiraceae</taxon>
        <taxon>Candidatus Opimibacter</taxon>
    </lineage>
</organism>
<dbReference type="EMBL" id="JADKGY010000022">
    <property type="protein sequence ID" value="MBK9983668.1"/>
    <property type="molecule type" value="Genomic_DNA"/>
</dbReference>
<feature type="compositionally biased region" description="Polar residues" evidence="1">
    <location>
        <begin position="545"/>
        <end position="560"/>
    </location>
</feature>
<gene>
    <name evidence="2" type="ORF">IPP15_15020</name>
</gene>
<sequence>MKNTLLIFLTLGMIWGCVTTKSHQDMSKVGQFYHNVTAKYNGWFNANELVNNSILTLETQHEDNFNEILPIYEYSAVQNADAVKADLDEAIKKVSVVVTLHEYSDWADDCYLLIGKALYLKKDYEAAEDALEFYQDEFLPNGKHTSLHKKSKRVNKAKKSGKTNAVKEANKRKKELERVRKKAEKERKAYNKQIHKLKKKGKSTTDIQRPGTTKGPDATTVLPTSDLKKYEPTAAEIKAKAKAEGEHVGLLGHVPVYDEAILWLAKSYIERQNWTAADYQFRRLESDDVLPPKVYEELPVARAYYHMVRENYPQVIPFLEQAIERASKRANKARYAYIIAQLYDRDGNVAKAGEFYQKSLDFSNKYDMEFNTRLSIIRSSVRNKTMTSAEAQQSLEKMLKDEKNKPFQGRIYFVLATLALDNNDIATAIGHLEKSIENVQDDKFQAVESQYLLATLYMKQLQFVEAEATFKACAAVMTETDPRYKFVKKMGDNLSDIAMNLNTITLQDSLLKLSYMNEDQLKNIARDLKKAKQKEEEEAAAKSKYNASQVGKGTSPSPALQNGVPAVRQVSGSPIESTFWAFDQKNLKKAKREFDKTWGDIPLTDYWGVSSKASQYVSTAESAQSGNGDIGLYESEIENFFKDVPKNDTARAQSHAQIRKSMLLLGQLYRDRLQDFQSSIDILEKLLARYPEAPEKLEAYYQLYLSSLSAGDLVRTEKYKALIIAEYPNSRFARVLSDPNFAASQQSEHERLMTYYDETYSLFEQKNYNVVLQRITDVGEKFGVNNSLMAKFELLKAMSIGATIGKDAYVDALKDIIAKYPNTDEDKKAKDMLLLLGDNNANSVYGETGLSDAQFTVEDNALHFIIVYVRNQDEISIQDTKVALAKFHNQYFQLDNLKMASLVFDPSKNQSLVLVRSFTTKEKAMKYYDTATRNPKDFLPSNAIYEVYPITQKNYREVIKARSLDAYKAFFEENYKK</sequence>
<evidence type="ECO:0000313" key="3">
    <source>
        <dbReference type="Proteomes" id="UP000808337"/>
    </source>
</evidence>
<dbReference type="Gene3D" id="1.25.40.10">
    <property type="entry name" value="Tetratricopeptide repeat domain"/>
    <property type="match status" value="4"/>
</dbReference>
<feature type="region of interest" description="Disordered" evidence="1">
    <location>
        <begin position="535"/>
        <end position="564"/>
    </location>
</feature>
<reference evidence="2 3" key="1">
    <citation type="submission" date="2020-10" db="EMBL/GenBank/DDBJ databases">
        <title>Connecting structure to function with the recovery of over 1000 high-quality activated sludge metagenome-assembled genomes encoding full-length rRNA genes using long-read sequencing.</title>
        <authorList>
            <person name="Singleton C.M."/>
            <person name="Petriglieri F."/>
            <person name="Kristensen J.M."/>
            <person name="Kirkegaard R.H."/>
            <person name="Michaelsen T.Y."/>
            <person name="Andersen M.H."/>
            <person name="Karst S.M."/>
            <person name="Dueholm M.S."/>
            <person name="Nielsen P.H."/>
            <person name="Albertsen M."/>
        </authorList>
    </citation>
    <scope>NUCLEOTIDE SEQUENCE [LARGE SCALE GENOMIC DNA]</scope>
    <source>
        <strain evidence="2">Ribe_18-Q3-R11-54_MAXAC.273</strain>
    </source>
</reference>
<evidence type="ECO:0000313" key="2">
    <source>
        <dbReference type="EMBL" id="MBK9983668.1"/>
    </source>
</evidence>